<evidence type="ECO:0000256" key="3">
    <source>
        <dbReference type="ARBA" id="ARBA00022525"/>
    </source>
</evidence>
<feature type="compositionally biased region" description="Low complexity" evidence="8">
    <location>
        <begin position="1784"/>
        <end position="1795"/>
    </location>
</feature>
<evidence type="ECO:0000256" key="7">
    <source>
        <dbReference type="ARBA" id="ARBA00023136"/>
    </source>
</evidence>
<feature type="domain" description="Cadherin-like" evidence="10">
    <location>
        <begin position="1226"/>
        <end position="1317"/>
    </location>
</feature>
<feature type="compositionally biased region" description="Acidic residues" evidence="8">
    <location>
        <begin position="1460"/>
        <end position="1470"/>
    </location>
</feature>
<dbReference type="PANTHER" id="PTHR38340">
    <property type="entry name" value="S-LAYER PROTEIN"/>
    <property type="match status" value="1"/>
</dbReference>
<dbReference type="InterPro" id="IPR001343">
    <property type="entry name" value="Hemolysn_Ca-bd"/>
</dbReference>
<feature type="compositionally biased region" description="Acidic residues" evidence="8">
    <location>
        <begin position="1423"/>
        <end position="1434"/>
    </location>
</feature>
<dbReference type="Gene3D" id="2.170.16.10">
    <property type="entry name" value="Hedgehog/Intein (Hint) domain"/>
    <property type="match status" value="1"/>
</dbReference>
<name>A0ABS9CUK0_9RHOB</name>
<dbReference type="PROSITE" id="PS50817">
    <property type="entry name" value="INTEIN_N_TER"/>
    <property type="match status" value="1"/>
</dbReference>
<reference evidence="11 12" key="1">
    <citation type="submission" date="2022-01" db="EMBL/GenBank/DDBJ databases">
        <title>Octadecabacter sp. nov., isolated from a marine alga.</title>
        <authorList>
            <person name="Jin M.S."/>
            <person name="Kim H.M."/>
            <person name="Han D.M."/>
            <person name="Jung J.J."/>
            <person name="Jeon C.O."/>
        </authorList>
    </citation>
    <scope>NUCLEOTIDE SEQUENCE [LARGE SCALE GENOMIC DNA]</scope>
    <source>
        <strain evidence="11 12">G9-8</strain>
    </source>
</reference>
<dbReference type="RefSeq" id="WP_235224709.1">
    <property type="nucleotide sequence ID" value="NZ_JAKGAQ010000001.1"/>
</dbReference>
<accession>A0ABS9CUK0</accession>
<feature type="region of interest" description="Disordered" evidence="8">
    <location>
        <begin position="1395"/>
        <end position="1508"/>
    </location>
</feature>
<feature type="compositionally biased region" description="Acidic residues" evidence="8">
    <location>
        <begin position="1158"/>
        <end position="1170"/>
    </location>
</feature>
<gene>
    <name evidence="11" type="ORF">L0664_06000</name>
</gene>
<organism evidence="11 12">
    <name type="scientific">Octadecabacter dasysiphoniae</name>
    <dbReference type="NCBI Taxonomy" id="2909341"/>
    <lineage>
        <taxon>Bacteria</taxon>
        <taxon>Pseudomonadati</taxon>
        <taxon>Pseudomonadota</taxon>
        <taxon>Alphaproteobacteria</taxon>
        <taxon>Rhodobacterales</taxon>
        <taxon>Roseobacteraceae</taxon>
        <taxon>Octadecabacter</taxon>
    </lineage>
</organism>
<proteinExistence type="predicted"/>
<dbReference type="Pfam" id="PF00353">
    <property type="entry name" value="HemolysinCabind"/>
    <property type="match status" value="19"/>
</dbReference>
<comment type="caution">
    <text evidence="11">The sequence shown here is derived from an EMBL/GenBank/DDBJ whole genome shotgun (WGS) entry which is preliminary data.</text>
</comment>
<evidence type="ECO:0000256" key="5">
    <source>
        <dbReference type="ARBA" id="ARBA00022737"/>
    </source>
</evidence>
<keyword evidence="5" id="KW-0677">Repeat</keyword>
<dbReference type="PROSITE" id="PS00330">
    <property type="entry name" value="HEMOLYSIN_CALCIUM"/>
    <property type="match status" value="9"/>
</dbReference>
<protein>
    <submittedName>
        <fullName evidence="11">Cadherin-like domain-containing protein</fullName>
    </submittedName>
</protein>
<keyword evidence="3" id="KW-0964">Secreted</keyword>
<evidence type="ECO:0000256" key="8">
    <source>
        <dbReference type="SAM" id="MobiDB-lite"/>
    </source>
</evidence>
<dbReference type="Proteomes" id="UP001200557">
    <property type="component" value="Unassembled WGS sequence"/>
</dbReference>
<dbReference type="SUPFAM" id="SSF51120">
    <property type="entry name" value="beta-Roll"/>
    <property type="match status" value="8"/>
</dbReference>
<keyword evidence="4" id="KW-0800">Toxin</keyword>
<feature type="compositionally biased region" description="Acidic residues" evidence="8">
    <location>
        <begin position="1498"/>
        <end position="1508"/>
    </location>
</feature>
<keyword evidence="6" id="KW-0843">Virulence</keyword>
<feature type="region of interest" description="Disordered" evidence="8">
    <location>
        <begin position="1753"/>
        <end position="1800"/>
    </location>
</feature>
<dbReference type="InterPro" id="IPR003995">
    <property type="entry name" value="RTX_toxin_determinant-A"/>
</dbReference>
<dbReference type="NCBIfam" id="NF012211">
    <property type="entry name" value="tand_rpt_95"/>
    <property type="match status" value="6"/>
</dbReference>
<evidence type="ECO:0000259" key="9">
    <source>
        <dbReference type="Pfam" id="PF13403"/>
    </source>
</evidence>
<feature type="region of interest" description="Disordered" evidence="8">
    <location>
        <begin position="1158"/>
        <end position="1179"/>
    </location>
</feature>
<evidence type="ECO:0000313" key="11">
    <source>
        <dbReference type="EMBL" id="MCF2870611.1"/>
    </source>
</evidence>
<dbReference type="Gene3D" id="2.150.10.10">
    <property type="entry name" value="Serralysin-like metalloprotease, C-terminal"/>
    <property type="match status" value="9"/>
</dbReference>
<dbReference type="Gene3D" id="2.60.40.3440">
    <property type="match status" value="4"/>
</dbReference>
<evidence type="ECO:0000313" key="12">
    <source>
        <dbReference type="Proteomes" id="UP001200557"/>
    </source>
</evidence>
<feature type="domain" description="Hedgehog/Intein (Hint)" evidence="9">
    <location>
        <begin position="1873"/>
        <end position="2019"/>
    </location>
</feature>
<dbReference type="Pfam" id="PF17892">
    <property type="entry name" value="Cadherin_5"/>
    <property type="match status" value="3"/>
</dbReference>
<dbReference type="InterPro" id="IPR006141">
    <property type="entry name" value="Intein_N"/>
</dbReference>
<comment type="subcellular location">
    <subcellularLocation>
        <location evidence="1">Membrane</location>
    </subcellularLocation>
    <subcellularLocation>
        <location evidence="2">Secreted</location>
    </subcellularLocation>
</comment>
<dbReference type="SUPFAM" id="SSF51294">
    <property type="entry name" value="Hedgehog/intein (Hint) domain"/>
    <property type="match status" value="1"/>
</dbReference>
<evidence type="ECO:0000259" key="10">
    <source>
        <dbReference type="Pfam" id="PF17892"/>
    </source>
</evidence>
<keyword evidence="12" id="KW-1185">Reference proteome</keyword>
<dbReference type="InterPro" id="IPR011049">
    <property type="entry name" value="Serralysin-like_metalloprot_C"/>
</dbReference>
<dbReference type="PANTHER" id="PTHR38340:SF1">
    <property type="entry name" value="S-LAYER PROTEIN"/>
    <property type="match status" value="1"/>
</dbReference>
<feature type="compositionally biased region" description="Acidic residues" evidence="8">
    <location>
        <begin position="1771"/>
        <end position="1783"/>
    </location>
</feature>
<dbReference type="InterPro" id="IPR041690">
    <property type="entry name" value="Cadherin_5"/>
</dbReference>
<dbReference type="Pfam" id="PF13403">
    <property type="entry name" value="Hint_2"/>
    <property type="match status" value="1"/>
</dbReference>
<dbReference type="PRINTS" id="PR00313">
    <property type="entry name" value="CABNDNGRPT"/>
</dbReference>
<dbReference type="Gene3D" id="2.60.40.2810">
    <property type="match status" value="2"/>
</dbReference>
<dbReference type="Pfam" id="PF17963">
    <property type="entry name" value="Big_9"/>
    <property type="match status" value="3"/>
</dbReference>
<evidence type="ECO:0000256" key="2">
    <source>
        <dbReference type="ARBA" id="ARBA00004613"/>
    </source>
</evidence>
<sequence length="2066" mass="211826">MSDYTIDWSHTNVDGNNTIAGPDGNINVSIATPQNGEGKQWFVENGMLKNWDVTHDSSADITFSEEVENVNFTLLDVDRLDEITIMTKDADGNAVEVEFEATGVHDVNGNVVTGTQTNAPGPGADNSVQDINIHIPGPVMTFWIVLDDGPERSYSGTVAVSDIHFDVASTEDGYVDGTAGDDEIIVNEYEDADGDEIDDNDAILPGEGAQDDIVLAGAGDDLVMAKDGDDEIYGGNGDDTLCGQDGDDVVYGGRGNDILEGMNNNDVLLGEQGNDTLYGDAGEDIMSGGTGHDEIFGGAGDDLASGGKGNDAINMGNGNDVAYGGLGADSIIGGAGNDTLIGGNQSFNGTQDFNDLAAGELVDGQYIGEGVTITSGDPKTPVMAFDTANPTGGDDDLATNNLGKVLILSEDRDGSDPDDNASGGSFFINFENPASVTALTLLDADGGAWVKYYDMNGNLLQQVDVTTADNGQHVVNTNLDNVAQIEVILGNSGAIDNLTYSIDPDNMDGNDVIAGGDGEDYIEGNAGNDSIDGGNDDDEIYGGDGNDRIFGNDGDDVAFGGAGDDNMGGADNGNDEYYGGAGNDMFETSFGDDTLYGGEGNDNLWASSDNDTVFGGTGDDSAFGGHGDDIVYGDEGNDTVSGGSGSDSVFGGAGDDIVEGGGNFKDDNGVDGPDALFGGDGSDTIIGGAGDVVDGGATGSDYDVLDLTGQGSFVLENVVSDTTTGGNGNGFNGTVVFVDGDGNPTGETLTFTDIEEIIGDEVNRGPDAADDVATVDEDGSVIINVLGNDSDPDGDPLEVTDATSPNGTVTINADGTLTFEPADDFNGNTTITYTIDDGQGGTDTATVNVTVNPVNDGPVANDDVAETDEDTAVIIDVLGNDTDVDGDDLTVTDATSPNGDVTINGDGTITFEPAPDFSGETTITYTIDDGNGGTDTATVTVTVGEVNDGPDAVDDANTTDEDTSVTVDLLANDTDPEGDDLEVISATLISGEGTITDNGDGTVTFEPAEDFNGEAVIEYTISDGNGGEDTAQHTITVDAVNDAPDAVDDASVTDEDTAVIVDLLANDTDVDGDDLTVVEATVPAEQGTLVDNGDGTVTFTPADNFTGEATISYTIEDEDGLTDSAVHTIDVAAVQDAPEAEDDVAETDEDTPVTIDVLDNDSDPDGDPLEVTEATSPDGDVTINADGTITFDPAENFNGDTTITYTVEDPDGNSDTATVTVTVNPVNDAPEANDDADVTDFNSPVIIDLLDNDTDVDGDDLSVTAVSVPVEQGTIVNNNDGTATFTPAMGFTGVATVSYTIADEEGLTDDAEHTITVGDAPLDGTVEGTAGDDIIDGGYLGDPDGDRVDNDDAILPGDVEDDDLIYGFGGDDTILAGQGDDEVFGGDGNDVILGQDGNDTLSGDAGEDNITGGKDNDTIFGGDDNDTLDGDSGDDSIQGNEGDDSILGGGGDDIIRGGDGDDVIDGENNDDMIFGGAGDDDLSGGTGVDKIEGGSGDDTIDGGAGDDDLWGASGDDTVFGGTGNDTIATAEGSDVVEGGDGNDTIDTSNDQVPLPDLSFGDIIPADGDFPGSSPTDDLDTVFGGAGNDTITTGDDADVIFGGTGRDVIDGGIDADEIDGGDGNDTIIGGEGSDTIFGGEGNDTIFAGLEPGTDLFGIPEQFDDDLGDPEPDNGDDLVFGGAGNDTILGADDSDELYGDDGDDFIDGEIDDDELFGGAGNDTLLGGEGDDILKGEEGDDILDGEEGDDVLFGGVGEDTLDGGDGDDRLAGGQDDDVVNGGDGDDTVSGNDGNDTLTGGDGEDFINGGADRDVILGGNGGDVVNGGNAGDDFDTLDLTGAGVDFITYTSADREDGIVNFLDGTTMTFEEIENVVPCFTPGTTIATPKGERLVEELREGDRIITRDNGIQEIRWTGRKEMTGKALVANPHLKPILVRAGALGNGLPERDMLVSPNHRMLVASDKTQLYFEEREVLAAAKHLVGSEGIHAVDVMGTAYIHFMFDNHEVVLSNGAWTESFQPGDYSLKGIGNAQRNEIFELFPELQEKQGLEGYQSARRALKKHEAKLLVK</sequence>
<dbReference type="InterPro" id="IPR036844">
    <property type="entry name" value="Hint_dom_sf"/>
</dbReference>
<evidence type="ECO:0000256" key="4">
    <source>
        <dbReference type="ARBA" id="ARBA00022656"/>
    </source>
</evidence>
<keyword evidence="7" id="KW-0472">Membrane</keyword>
<dbReference type="InterPro" id="IPR050557">
    <property type="entry name" value="RTX_toxin/Mannuronan_C5-epim"/>
</dbReference>
<dbReference type="InterPro" id="IPR018511">
    <property type="entry name" value="Hemolysin-typ_Ca-bd_CS"/>
</dbReference>
<feature type="domain" description="Cadherin-like" evidence="10">
    <location>
        <begin position="946"/>
        <end position="1037"/>
    </location>
</feature>
<dbReference type="EMBL" id="JAKGAQ010000001">
    <property type="protein sequence ID" value="MCF2870611.1"/>
    <property type="molecule type" value="Genomic_DNA"/>
</dbReference>
<evidence type="ECO:0000256" key="6">
    <source>
        <dbReference type="ARBA" id="ARBA00023026"/>
    </source>
</evidence>
<dbReference type="PRINTS" id="PR01488">
    <property type="entry name" value="RTXTOXINA"/>
</dbReference>
<evidence type="ECO:0000256" key="1">
    <source>
        <dbReference type="ARBA" id="ARBA00004370"/>
    </source>
</evidence>
<feature type="domain" description="Cadherin-like" evidence="10">
    <location>
        <begin position="1040"/>
        <end position="1131"/>
    </location>
</feature>
<dbReference type="InterPro" id="IPR028992">
    <property type="entry name" value="Hedgehog/Intein_dom"/>
</dbReference>